<accession>A0A0K0LB69</accession>
<organism evidence="9">
    <name type="scientific">Nilaparvata lugens</name>
    <name type="common">Brown planthopper</name>
    <dbReference type="NCBI Taxonomy" id="108931"/>
    <lineage>
        <taxon>Eukaryota</taxon>
        <taxon>Metazoa</taxon>
        <taxon>Ecdysozoa</taxon>
        <taxon>Arthropoda</taxon>
        <taxon>Hexapoda</taxon>
        <taxon>Insecta</taxon>
        <taxon>Pterygota</taxon>
        <taxon>Neoptera</taxon>
        <taxon>Paraneoptera</taxon>
        <taxon>Hemiptera</taxon>
        <taxon>Auchenorrhyncha</taxon>
        <taxon>Fulgoroidea</taxon>
        <taxon>Delphacidae</taxon>
        <taxon>Delphacinae</taxon>
        <taxon>Nilaparvata</taxon>
    </lineage>
</organism>
<dbReference type="GO" id="GO:0020037">
    <property type="term" value="F:heme binding"/>
    <property type="evidence" value="ECO:0007669"/>
    <property type="project" value="InterPro"/>
</dbReference>
<dbReference type="PRINTS" id="PR00385">
    <property type="entry name" value="P450"/>
</dbReference>
<keyword evidence="3 8" id="KW-0349">Heme</keyword>
<dbReference type="CDD" id="cd11054">
    <property type="entry name" value="CYP24A1-like"/>
    <property type="match status" value="1"/>
</dbReference>
<dbReference type="InterPro" id="IPR050479">
    <property type="entry name" value="CYP11_CYP27_families"/>
</dbReference>
<dbReference type="GO" id="GO:0016705">
    <property type="term" value="F:oxidoreductase activity, acting on paired donors, with incorporation or reduction of molecular oxygen"/>
    <property type="evidence" value="ECO:0007669"/>
    <property type="project" value="InterPro"/>
</dbReference>
<comment type="similarity">
    <text evidence="2">Belongs to the cytochrome P450 family.</text>
</comment>
<keyword evidence="7" id="KW-0503">Monooxygenase</keyword>
<evidence type="ECO:0000313" key="9">
    <source>
        <dbReference type="EMBL" id="AIW79961.1"/>
    </source>
</evidence>
<evidence type="ECO:0000256" key="7">
    <source>
        <dbReference type="ARBA" id="ARBA00023033"/>
    </source>
</evidence>
<evidence type="ECO:0000256" key="2">
    <source>
        <dbReference type="ARBA" id="ARBA00010617"/>
    </source>
</evidence>
<keyword evidence="4 8" id="KW-0479">Metal-binding</keyword>
<name>A0A0K0LB69_NILLU</name>
<dbReference type="Gene3D" id="1.10.630.10">
    <property type="entry name" value="Cytochrome P450"/>
    <property type="match status" value="1"/>
</dbReference>
<dbReference type="Pfam" id="PF00067">
    <property type="entry name" value="p450"/>
    <property type="match status" value="1"/>
</dbReference>
<dbReference type="PANTHER" id="PTHR24279">
    <property type="entry name" value="CYTOCHROME P450"/>
    <property type="match status" value="1"/>
</dbReference>
<dbReference type="OrthoDB" id="3945418at2759"/>
<dbReference type="InterPro" id="IPR001128">
    <property type="entry name" value="Cyt_P450"/>
</dbReference>
<dbReference type="PRINTS" id="PR00463">
    <property type="entry name" value="EP450I"/>
</dbReference>
<dbReference type="InterPro" id="IPR036396">
    <property type="entry name" value="Cyt_P450_sf"/>
</dbReference>
<dbReference type="AlphaFoldDB" id="A0A0K0LB69"/>
<evidence type="ECO:0000256" key="3">
    <source>
        <dbReference type="ARBA" id="ARBA00022617"/>
    </source>
</evidence>
<dbReference type="PANTHER" id="PTHR24279:SF120">
    <property type="entry name" value="CYTOCHROME P450"/>
    <property type="match status" value="1"/>
</dbReference>
<keyword evidence="6 8" id="KW-0408">Iron</keyword>
<comment type="cofactor">
    <cofactor evidence="1 8">
        <name>heme</name>
        <dbReference type="ChEBI" id="CHEBI:30413"/>
    </cofactor>
</comment>
<evidence type="ECO:0000256" key="8">
    <source>
        <dbReference type="PIRSR" id="PIRSR602401-1"/>
    </source>
</evidence>
<protein>
    <submittedName>
        <fullName evidence="9">Cytochrome P450 CYP315A1</fullName>
    </submittedName>
</protein>
<dbReference type="InterPro" id="IPR002401">
    <property type="entry name" value="Cyt_P450_E_grp-I"/>
</dbReference>
<dbReference type="SUPFAM" id="SSF48264">
    <property type="entry name" value="Cytochrome P450"/>
    <property type="match status" value="1"/>
</dbReference>
<dbReference type="GO" id="GO:0005506">
    <property type="term" value="F:iron ion binding"/>
    <property type="evidence" value="ECO:0007669"/>
    <property type="project" value="InterPro"/>
</dbReference>
<dbReference type="EMBL" id="KM216998">
    <property type="protein sequence ID" value="AIW79961.1"/>
    <property type="molecule type" value="mRNA"/>
</dbReference>
<reference evidence="9" key="1">
    <citation type="submission" date="2014-07" db="EMBL/GenBank/DDBJ databases">
        <title>A systematic study of Ichneumonosoma Meijere, Pelmatops Enderlein, Pseudopelmatops Shiraki and Soita Walker (Diptera: Tephritidae).</title>
        <authorList>
            <person name="Chen X.-L."/>
            <person name="Norrbom A."/>
            <person name="Zhu C.-D."/>
        </authorList>
    </citation>
    <scope>NUCLEOTIDE SEQUENCE</scope>
</reference>
<keyword evidence="5" id="KW-0560">Oxidoreductase</keyword>
<proteinExistence type="evidence at transcript level"/>
<evidence type="ECO:0000256" key="1">
    <source>
        <dbReference type="ARBA" id="ARBA00001971"/>
    </source>
</evidence>
<sequence>MAPLEKIFFALQWILRMILTFLKSTLGKLIDIDRRTDEPPSPMGLPVVGTLFSLIAAGGGEYLHLYIDKRHKQLGKIFKEAIGPVDAVFVSDPKLIKTIYSLEGKHPKHFLPEPWVLYNEKYGSKRGLYFMDDEEWRLHRRILNESLLRSDPNAGLEDVHDHILSKFINDWQKHINNEFTVDEHCFYKLSISFFVASMMGSTYLDHEKLFQEDIEELASFIHLIFVESCNLQLLPAKLSAFLNLPAWRRFVDYVKSALDLGKVLTETMMEKCDENSFLAKLMNEDIPKDNVVRVVVDLILGGSDTTSNTIHWIAYELGRNVEVQNKLAENTKNASLVRGIVRETLRLYPAAIFIARSLSDDAIIGGYRVPAKTWLVMSSYTSGRNQEYFPNPDEFWPERWLKDETKPSGYTGVLDASASTPYGMGLRSCIGRRMSEALMTLFVKKIVTNFHLVSTCETDIILRLVPVPKTPVRLLLTERK</sequence>
<evidence type="ECO:0000256" key="6">
    <source>
        <dbReference type="ARBA" id="ARBA00023004"/>
    </source>
</evidence>
<evidence type="ECO:0000256" key="5">
    <source>
        <dbReference type="ARBA" id="ARBA00023002"/>
    </source>
</evidence>
<dbReference type="GO" id="GO:0004497">
    <property type="term" value="F:monooxygenase activity"/>
    <property type="evidence" value="ECO:0007669"/>
    <property type="project" value="UniProtKB-KW"/>
</dbReference>
<evidence type="ECO:0000256" key="4">
    <source>
        <dbReference type="ARBA" id="ARBA00022723"/>
    </source>
</evidence>
<feature type="binding site" description="axial binding residue" evidence="8">
    <location>
        <position position="429"/>
    </location>
    <ligand>
        <name>heme</name>
        <dbReference type="ChEBI" id="CHEBI:30413"/>
    </ligand>
    <ligandPart>
        <name>Fe</name>
        <dbReference type="ChEBI" id="CHEBI:18248"/>
    </ligandPart>
</feature>